<dbReference type="STRING" id="858640.A3K86_06635"/>
<dbReference type="EMBL" id="LVHF01000012">
    <property type="protein sequence ID" value="OAN18558.1"/>
    <property type="molecule type" value="Genomic_DNA"/>
</dbReference>
<evidence type="ECO:0000256" key="1">
    <source>
        <dbReference type="SAM" id="Phobius"/>
    </source>
</evidence>
<dbReference type="AlphaFoldDB" id="A0A178KMF0"/>
<dbReference type="Proteomes" id="UP000078503">
    <property type="component" value="Unassembled WGS sequence"/>
</dbReference>
<dbReference type="OrthoDB" id="5365644at2"/>
<evidence type="ECO:0000313" key="2">
    <source>
        <dbReference type="EMBL" id="OAN18558.1"/>
    </source>
</evidence>
<reference evidence="2 3" key="1">
    <citation type="submission" date="2016-03" db="EMBL/GenBank/DDBJ databases">
        <title>Photobacterium proteolyticum sp. nov. a protease producing bacterium isolated from ocean sediments of Laizhou Bay.</title>
        <authorList>
            <person name="Li Y."/>
        </authorList>
    </citation>
    <scope>NUCLEOTIDE SEQUENCE [LARGE SCALE GENOMIC DNA]</scope>
    <source>
        <strain evidence="2 3">R-40508</strain>
    </source>
</reference>
<organism evidence="2 3">
    <name type="scientific">Photobacterium jeanii</name>
    <dbReference type="NCBI Taxonomy" id="858640"/>
    <lineage>
        <taxon>Bacteria</taxon>
        <taxon>Pseudomonadati</taxon>
        <taxon>Pseudomonadota</taxon>
        <taxon>Gammaproteobacteria</taxon>
        <taxon>Vibrionales</taxon>
        <taxon>Vibrionaceae</taxon>
        <taxon>Photobacterium</taxon>
    </lineage>
</organism>
<protein>
    <submittedName>
        <fullName evidence="2">Uncharacterized protein</fullName>
    </submittedName>
</protein>
<keyword evidence="1" id="KW-0812">Transmembrane</keyword>
<accession>A0A178KMF0</accession>
<comment type="caution">
    <text evidence="2">The sequence shown here is derived from an EMBL/GenBank/DDBJ whole genome shotgun (WGS) entry which is preliminary data.</text>
</comment>
<name>A0A178KMF0_9GAMM</name>
<dbReference type="RefSeq" id="WP_068329462.1">
    <property type="nucleotide sequence ID" value="NZ_LVHF01000012.1"/>
</dbReference>
<gene>
    <name evidence="2" type="ORF">A3K86_06635</name>
</gene>
<evidence type="ECO:0000313" key="3">
    <source>
        <dbReference type="Proteomes" id="UP000078503"/>
    </source>
</evidence>
<keyword evidence="3" id="KW-1185">Reference proteome</keyword>
<proteinExistence type="predicted"/>
<feature type="transmembrane region" description="Helical" evidence="1">
    <location>
        <begin position="12"/>
        <end position="34"/>
    </location>
</feature>
<keyword evidence="1" id="KW-1133">Transmembrane helix</keyword>
<sequence length="196" mass="21317">MNRVGVYQVVGRWILVAVALFSSAMTYAYSYAAAGKEPVIDGREAILLALEKQDFNAVQQAVGDLKDEFAYLKKEHNVDLQTPMAAAVANQDAAQVEAIMDRAVVEEIVRRLDGASKNLADYQVAKVLVVKSKLFLDLITPKLDDSHRQQAEQAIQGTLQAIGNPGVFGVGQAPADPEAFKQQQQLLIDAISTLHP</sequence>
<keyword evidence="1" id="KW-0472">Membrane</keyword>